<reference evidence="1" key="3">
    <citation type="submission" date="2022-01" db="UniProtKB">
        <authorList>
            <consortium name="EnsemblPlants"/>
        </authorList>
    </citation>
    <scope>IDENTIFICATION</scope>
    <source>
        <strain evidence="1">subsp. vulgare</strain>
    </source>
</reference>
<reference evidence="2" key="1">
    <citation type="journal article" date="2012" name="Nature">
        <title>A physical, genetic and functional sequence assembly of the barley genome.</title>
        <authorList>
            <consortium name="The International Barley Genome Sequencing Consortium"/>
            <person name="Mayer K.F."/>
            <person name="Waugh R."/>
            <person name="Brown J.W."/>
            <person name="Schulman A."/>
            <person name="Langridge P."/>
            <person name="Platzer M."/>
            <person name="Fincher G.B."/>
            <person name="Muehlbauer G.J."/>
            <person name="Sato K."/>
            <person name="Close T.J."/>
            <person name="Wise R.P."/>
            <person name="Stein N."/>
        </authorList>
    </citation>
    <scope>NUCLEOTIDE SEQUENCE [LARGE SCALE GENOMIC DNA]</scope>
    <source>
        <strain evidence="2">cv. Morex</strain>
    </source>
</reference>
<organism evidence="1 2">
    <name type="scientific">Hordeum vulgare subsp. vulgare</name>
    <name type="common">Domesticated barley</name>
    <dbReference type="NCBI Taxonomy" id="112509"/>
    <lineage>
        <taxon>Eukaryota</taxon>
        <taxon>Viridiplantae</taxon>
        <taxon>Streptophyta</taxon>
        <taxon>Embryophyta</taxon>
        <taxon>Tracheophyta</taxon>
        <taxon>Spermatophyta</taxon>
        <taxon>Magnoliopsida</taxon>
        <taxon>Liliopsida</taxon>
        <taxon>Poales</taxon>
        <taxon>Poaceae</taxon>
        <taxon>BOP clade</taxon>
        <taxon>Pooideae</taxon>
        <taxon>Triticodae</taxon>
        <taxon>Triticeae</taxon>
        <taxon>Hordeinae</taxon>
        <taxon>Hordeum</taxon>
    </lineage>
</organism>
<dbReference type="Proteomes" id="UP000011116">
    <property type="component" value="Chromosome 1H"/>
</dbReference>
<evidence type="ECO:0000313" key="1">
    <source>
        <dbReference type="EnsemblPlants" id="HORVU.MOREX.r3.1HG0071010.1.CDS1"/>
    </source>
</evidence>
<name>M0XVB6_HORVV</name>
<dbReference type="EnsemblPlants" id="HORVU.MOREX.r3.1HG0071010.1">
    <property type="protein sequence ID" value="HORVU.MOREX.r3.1HG0071010.1.CDS1"/>
    <property type="gene ID" value="HORVU.MOREX.r3.1HG0071010"/>
</dbReference>
<protein>
    <submittedName>
        <fullName evidence="1">Uncharacterized protein</fullName>
    </submittedName>
</protein>
<dbReference type="PaxDb" id="4513-MLOC_63383.4"/>
<dbReference type="AlphaFoldDB" id="M0XVB6"/>
<evidence type="ECO:0000313" key="2">
    <source>
        <dbReference type="Proteomes" id="UP000011116"/>
    </source>
</evidence>
<dbReference type="Gramene" id="HORVU.MOREX.r3.1HG0071010.1">
    <property type="protein sequence ID" value="HORVU.MOREX.r3.1HG0071010.1.CDS1"/>
    <property type="gene ID" value="HORVU.MOREX.r3.1HG0071010"/>
</dbReference>
<keyword evidence="2" id="KW-1185">Reference proteome</keyword>
<accession>M0XVB6</accession>
<reference evidence="1" key="2">
    <citation type="submission" date="2020-10" db="EMBL/GenBank/DDBJ databases">
        <authorList>
            <person name="Scholz U."/>
            <person name="Mascher M."/>
            <person name="Fiebig A."/>
        </authorList>
    </citation>
    <scope>NUCLEOTIDE SEQUENCE [LARGE SCALE GENOMIC DNA]</scope>
    <source>
        <strain evidence="1">cv. Morex</strain>
    </source>
</reference>
<dbReference type="ExpressionAtlas" id="M0XVB6">
    <property type="expression patterns" value="baseline and differential"/>
</dbReference>
<sequence length="68" mass="7528">MYMYGTPKSMCLRWVSHDSVRIRSGVVFDESTGFQSSFVYVSVSFRSDTSDLCLSSLTMVADSGAREG</sequence>
<proteinExistence type="predicted"/>
<dbReference type="Gramene" id="HORVU.MOREX.r2.1HG0057270.1">
    <property type="protein sequence ID" value="HORVU.MOREX.r2.1HG0057270.1.CDS.1"/>
    <property type="gene ID" value="HORVU.MOREX.r2.1HG0057270"/>
</dbReference>